<dbReference type="SUPFAM" id="SSF54060">
    <property type="entry name" value="His-Me finger endonucleases"/>
    <property type="match status" value="1"/>
</dbReference>
<feature type="region of interest" description="Disordered" evidence="1">
    <location>
        <begin position="121"/>
        <end position="163"/>
    </location>
</feature>
<sequence length="163" mass="18343">MKTVEERFWEKVPNRPEEGCWEWGASTKPEGYGQMNVNGRPAFAHRVSFEIANGPIPAGMLVRHKCDNSLCVRPDHLELGTQTDNMRDMISRGRARHPGQPGELNPAAKLTNAEVSEIRSDTTRSLSSLAREHGVSPQRISQIQQRKTRHQLSAEGEFVEVDE</sequence>
<evidence type="ECO:0000313" key="4">
    <source>
        <dbReference type="Proteomes" id="UP001220662"/>
    </source>
</evidence>
<gene>
    <name evidence="3" type="ORF">P3W55_13755</name>
</gene>
<evidence type="ECO:0000313" key="3">
    <source>
        <dbReference type="EMBL" id="MDF3842777.1"/>
    </source>
</evidence>
<proteinExistence type="predicted"/>
<dbReference type="InterPro" id="IPR044925">
    <property type="entry name" value="His-Me_finger_sf"/>
</dbReference>
<reference evidence="3" key="1">
    <citation type="submission" date="2023-03" db="EMBL/GenBank/DDBJ databases">
        <title>Draft assemblies of triclosan tolerant bacteria isolated from returned activated sludge.</title>
        <authorList>
            <person name="Van Hamelsveld S."/>
        </authorList>
    </citation>
    <scope>NUCLEOTIDE SEQUENCE</scope>
    <source>
        <strain evidence="3">GW210015_S63</strain>
    </source>
</reference>
<dbReference type="RefSeq" id="WP_082816403.1">
    <property type="nucleotide sequence ID" value="NZ_CP014158.1"/>
</dbReference>
<name>A0AAW6P6H1_9PSED</name>
<dbReference type="InterPro" id="IPR003615">
    <property type="entry name" value="HNH_nuc"/>
</dbReference>
<feature type="domain" description="HNH nuclease" evidence="2">
    <location>
        <begin position="43"/>
        <end position="87"/>
    </location>
</feature>
<dbReference type="GeneID" id="72999252"/>
<keyword evidence="3" id="KW-0255">Endonuclease</keyword>
<comment type="caution">
    <text evidence="3">The sequence shown here is derived from an EMBL/GenBank/DDBJ whole genome shotgun (WGS) entry which is preliminary data.</text>
</comment>
<evidence type="ECO:0000256" key="1">
    <source>
        <dbReference type="SAM" id="MobiDB-lite"/>
    </source>
</evidence>
<organism evidence="3 4">
    <name type="scientific">Pseudomonas citronellolis</name>
    <dbReference type="NCBI Taxonomy" id="53408"/>
    <lineage>
        <taxon>Bacteria</taxon>
        <taxon>Pseudomonadati</taxon>
        <taxon>Pseudomonadota</taxon>
        <taxon>Gammaproteobacteria</taxon>
        <taxon>Pseudomonadales</taxon>
        <taxon>Pseudomonadaceae</taxon>
        <taxon>Pseudomonas</taxon>
    </lineage>
</organism>
<evidence type="ECO:0000259" key="2">
    <source>
        <dbReference type="Pfam" id="PF13392"/>
    </source>
</evidence>
<protein>
    <submittedName>
        <fullName evidence="3">HNH endonuclease signature motif containing protein</fullName>
    </submittedName>
</protein>
<dbReference type="InterPro" id="IPR044930">
    <property type="entry name" value="Homing_endonuclease_His-Me"/>
</dbReference>
<keyword evidence="3" id="KW-0378">Hydrolase</keyword>
<feature type="region of interest" description="Disordered" evidence="1">
    <location>
        <begin position="89"/>
        <end position="109"/>
    </location>
</feature>
<dbReference type="Gene3D" id="3.90.75.10">
    <property type="entry name" value="Homing Intron 3 (I-ppo) Encoded Endonuclease, Chain A"/>
    <property type="match status" value="1"/>
</dbReference>
<dbReference type="Pfam" id="PF13392">
    <property type="entry name" value="HNH_3"/>
    <property type="match status" value="1"/>
</dbReference>
<keyword evidence="3" id="KW-0540">Nuclease</keyword>
<dbReference type="Proteomes" id="UP001220662">
    <property type="component" value="Unassembled WGS sequence"/>
</dbReference>
<accession>A0AAW6P6H1</accession>
<dbReference type="AlphaFoldDB" id="A0AAW6P6H1"/>
<dbReference type="GO" id="GO:0004519">
    <property type="term" value="F:endonuclease activity"/>
    <property type="evidence" value="ECO:0007669"/>
    <property type="project" value="UniProtKB-KW"/>
</dbReference>
<dbReference type="EMBL" id="JARJLR010000233">
    <property type="protein sequence ID" value="MDF3842777.1"/>
    <property type="molecule type" value="Genomic_DNA"/>
</dbReference>